<comment type="caution">
    <text evidence="10">The sequence shown here is derived from an EMBL/GenBank/DDBJ whole genome shotgun (WGS) entry which is preliminary data.</text>
</comment>
<evidence type="ECO:0000313" key="11">
    <source>
        <dbReference type="Proteomes" id="UP000310636"/>
    </source>
</evidence>
<gene>
    <name evidence="10" type="ORF">E6C55_23480</name>
</gene>
<keyword evidence="11" id="KW-1185">Reference proteome</keyword>
<evidence type="ECO:0000256" key="8">
    <source>
        <dbReference type="ARBA" id="ARBA00051245"/>
    </source>
</evidence>
<dbReference type="InterPro" id="IPR027417">
    <property type="entry name" value="P-loop_NTPase"/>
</dbReference>
<accession>A0A4S4BJY7</accession>
<evidence type="ECO:0000256" key="4">
    <source>
        <dbReference type="ARBA" id="ARBA00022741"/>
    </source>
</evidence>
<evidence type="ECO:0000313" key="10">
    <source>
        <dbReference type="EMBL" id="THF74914.1"/>
    </source>
</evidence>
<sequence>MPRSNNRVYIALHSNPTSPLAEAYRNLRINIEFNAGGKEMKTIALLSANPGEGKSTTALNLATAYAQIGSRTLLIDADMRKPSLHTAFGIPNNLGLTHILAMDREPEETIQESGIPGLSILPSGPVPVNASELLASRKFDQLLLRLKEIYDIVLIDTPPALKVMDASIVASKADGAVIVVEYHKVKSDEARRLVEEMASVNANVLGVALNKINNRDVAVYP</sequence>
<dbReference type="Pfam" id="PF13614">
    <property type="entry name" value="AAA_31"/>
    <property type="match status" value="1"/>
</dbReference>
<evidence type="ECO:0000256" key="2">
    <source>
        <dbReference type="ARBA" id="ARBA00011903"/>
    </source>
</evidence>
<dbReference type="OrthoDB" id="9794577at2"/>
<keyword evidence="5 10" id="KW-0418">Kinase</keyword>
<keyword evidence="4" id="KW-0547">Nucleotide-binding</keyword>
<dbReference type="PANTHER" id="PTHR32309:SF13">
    <property type="entry name" value="FERRIC ENTEROBACTIN TRANSPORT PROTEIN FEPE"/>
    <property type="match status" value="1"/>
</dbReference>
<protein>
    <recommendedName>
        <fullName evidence="2">non-specific protein-tyrosine kinase</fullName>
        <ecNumber evidence="2">2.7.10.2</ecNumber>
    </recommendedName>
</protein>
<feature type="domain" description="AAA" evidence="9">
    <location>
        <begin position="40"/>
        <end position="201"/>
    </location>
</feature>
<keyword evidence="6" id="KW-0067">ATP-binding</keyword>
<evidence type="ECO:0000256" key="3">
    <source>
        <dbReference type="ARBA" id="ARBA00022679"/>
    </source>
</evidence>
<dbReference type="GO" id="GO:0004715">
    <property type="term" value="F:non-membrane spanning protein tyrosine kinase activity"/>
    <property type="evidence" value="ECO:0007669"/>
    <property type="project" value="UniProtKB-EC"/>
</dbReference>
<dbReference type="CDD" id="cd05387">
    <property type="entry name" value="BY-kinase"/>
    <property type="match status" value="1"/>
</dbReference>
<dbReference type="AlphaFoldDB" id="A0A4S4BJY7"/>
<reference evidence="10 11" key="1">
    <citation type="submission" date="2019-04" db="EMBL/GenBank/DDBJ databases">
        <title>Cohnella sp. nov. isolated from preserved vegetables.</title>
        <authorList>
            <person name="Lin S.-Y."/>
            <person name="Hung M.-H."/>
            <person name="Young C.-C."/>
        </authorList>
    </citation>
    <scope>NUCLEOTIDE SEQUENCE [LARGE SCALE GENOMIC DNA]</scope>
    <source>
        <strain evidence="10 11">CC-MHH1044</strain>
    </source>
</reference>
<dbReference type="SUPFAM" id="SSF52540">
    <property type="entry name" value="P-loop containing nucleoside triphosphate hydrolases"/>
    <property type="match status" value="1"/>
</dbReference>
<dbReference type="InterPro" id="IPR050445">
    <property type="entry name" value="Bact_polysacc_biosynth/exp"/>
</dbReference>
<dbReference type="GO" id="GO:0005524">
    <property type="term" value="F:ATP binding"/>
    <property type="evidence" value="ECO:0007669"/>
    <property type="project" value="UniProtKB-KW"/>
</dbReference>
<dbReference type="NCBIfam" id="TIGR01007">
    <property type="entry name" value="eps_fam"/>
    <property type="match status" value="1"/>
</dbReference>
<keyword evidence="7" id="KW-0829">Tyrosine-protein kinase</keyword>
<dbReference type="EC" id="2.7.10.2" evidence="2"/>
<keyword evidence="3" id="KW-0808">Transferase</keyword>
<evidence type="ECO:0000256" key="6">
    <source>
        <dbReference type="ARBA" id="ARBA00022840"/>
    </source>
</evidence>
<dbReference type="Proteomes" id="UP000310636">
    <property type="component" value="Unassembled WGS sequence"/>
</dbReference>
<organism evidence="10 11">
    <name type="scientific">Cohnella fermenti</name>
    <dbReference type="NCBI Taxonomy" id="2565925"/>
    <lineage>
        <taxon>Bacteria</taxon>
        <taxon>Bacillati</taxon>
        <taxon>Bacillota</taxon>
        <taxon>Bacilli</taxon>
        <taxon>Bacillales</taxon>
        <taxon>Paenibacillaceae</taxon>
        <taxon>Cohnella</taxon>
    </lineage>
</organism>
<comment type="similarity">
    <text evidence="1">Belongs to the CpsD/CapB family.</text>
</comment>
<dbReference type="EMBL" id="SSOB01000036">
    <property type="protein sequence ID" value="THF74914.1"/>
    <property type="molecule type" value="Genomic_DNA"/>
</dbReference>
<dbReference type="Gene3D" id="3.40.50.300">
    <property type="entry name" value="P-loop containing nucleotide triphosphate hydrolases"/>
    <property type="match status" value="1"/>
</dbReference>
<dbReference type="GO" id="GO:0005886">
    <property type="term" value="C:plasma membrane"/>
    <property type="evidence" value="ECO:0007669"/>
    <property type="project" value="TreeGrafter"/>
</dbReference>
<name>A0A4S4BJY7_9BACL</name>
<evidence type="ECO:0000256" key="5">
    <source>
        <dbReference type="ARBA" id="ARBA00022777"/>
    </source>
</evidence>
<dbReference type="InterPro" id="IPR025669">
    <property type="entry name" value="AAA_dom"/>
</dbReference>
<dbReference type="RefSeq" id="WP_136372266.1">
    <property type="nucleotide sequence ID" value="NZ_SSOB01000036.1"/>
</dbReference>
<dbReference type="InterPro" id="IPR005702">
    <property type="entry name" value="Wzc-like_C"/>
</dbReference>
<evidence type="ECO:0000259" key="9">
    <source>
        <dbReference type="Pfam" id="PF13614"/>
    </source>
</evidence>
<proteinExistence type="inferred from homology"/>
<evidence type="ECO:0000256" key="1">
    <source>
        <dbReference type="ARBA" id="ARBA00007316"/>
    </source>
</evidence>
<dbReference type="PANTHER" id="PTHR32309">
    <property type="entry name" value="TYROSINE-PROTEIN KINASE"/>
    <property type="match status" value="1"/>
</dbReference>
<comment type="catalytic activity">
    <reaction evidence="8">
        <text>L-tyrosyl-[protein] + ATP = O-phospho-L-tyrosyl-[protein] + ADP + H(+)</text>
        <dbReference type="Rhea" id="RHEA:10596"/>
        <dbReference type="Rhea" id="RHEA-COMP:10136"/>
        <dbReference type="Rhea" id="RHEA-COMP:20101"/>
        <dbReference type="ChEBI" id="CHEBI:15378"/>
        <dbReference type="ChEBI" id="CHEBI:30616"/>
        <dbReference type="ChEBI" id="CHEBI:46858"/>
        <dbReference type="ChEBI" id="CHEBI:61978"/>
        <dbReference type="ChEBI" id="CHEBI:456216"/>
        <dbReference type="EC" id="2.7.10.2"/>
    </reaction>
</comment>
<evidence type="ECO:0000256" key="7">
    <source>
        <dbReference type="ARBA" id="ARBA00023137"/>
    </source>
</evidence>